<dbReference type="InterPro" id="IPR046592">
    <property type="entry name" value="DUF6650"/>
</dbReference>
<reference evidence="1 2" key="1">
    <citation type="submission" date="2023-12" db="EMBL/GenBank/DDBJ databases">
        <title>Whole genome sequencing of Paenibacillus phoenicis isolated from the Phoenix Mars Lander spacecraft assembly facility.</title>
        <authorList>
            <person name="Garcia A."/>
            <person name="Venkateswaran K."/>
        </authorList>
    </citation>
    <scope>NUCLEOTIDE SEQUENCE [LARGE SCALE GENOMIC DNA]</scope>
    <source>
        <strain evidence="1 2">3PO2SA</strain>
    </source>
</reference>
<organism evidence="1 2">
    <name type="scientific">Paenibacillus phoenicis</name>
    <dbReference type="NCBI Taxonomy" id="554117"/>
    <lineage>
        <taxon>Bacteria</taxon>
        <taxon>Bacillati</taxon>
        <taxon>Bacillota</taxon>
        <taxon>Bacilli</taxon>
        <taxon>Bacillales</taxon>
        <taxon>Paenibacillaceae</taxon>
        <taxon>Paenibacillus</taxon>
    </lineage>
</organism>
<evidence type="ECO:0000313" key="2">
    <source>
        <dbReference type="Proteomes" id="UP001292216"/>
    </source>
</evidence>
<dbReference type="Proteomes" id="UP001292216">
    <property type="component" value="Unassembled WGS sequence"/>
</dbReference>
<evidence type="ECO:0000313" key="1">
    <source>
        <dbReference type="EMBL" id="MEA3570625.1"/>
    </source>
</evidence>
<dbReference type="EMBL" id="JAYERP010000001">
    <property type="protein sequence ID" value="MEA3570625.1"/>
    <property type="molecule type" value="Genomic_DNA"/>
</dbReference>
<name>A0ABU5PL64_9BACL</name>
<dbReference type="RefSeq" id="WP_127575946.1">
    <property type="nucleotide sequence ID" value="NZ_CBCSKM010000010.1"/>
</dbReference>
<dbReference type="Pfam" id="PF20355">
    <property type="entry name" value="DUF6650"/>
    <property type="match status" value="1"/>
</dbReference>
<keyword evidence="2" id="KW-1185">Reference proteome</keyword>
<sequence length="150" mass="17377">MGIKITGISAPFGGLSWEITESERQGIEKLFYFLEAKRLLTNPIEMEMPEHCATSTIEIKNFIVVLLGDRAFSDATKTILRSMTDACNTFSDELNAKKRPHIIYKNDQGDWVDSNYSQIYKNFRSTIRLGIQELEIRFRLKFEKAIPEEY</sequence>
<protein>
    <submittedName>
        <fullName evidence="1">DUF6650 family protein</fullName>
    </submittedName>
</protein>
<proteinExistence type="predicted"/>
<comment type="caution">
    <text evidence="1">The sequence shown here is derived from an EMBL/GenBank/DDBJ whole genome shotgun (WGS) entry which is preliminary data.</text>
</comment>
<accession>A0ABU5PL64</accession>
<gene>
    <name evidence="1" type="ORF">U9M73_11510</name>
</gene>